<protein>
    <submittedName>
        <fullName evidence="5">GerA spore germination protein</fullName>
    </submittedName>
</protein>
<keyword evidence="4" id="KW-1133">Transmembrane helix</keyword>
<dbReference type="KEGG" id="pms:KNP414_05701"/>
<dbReference type="PATRIC" id="fig|1036673.3.peg.5295"/>
<dbReference type="EMBL" id="CP002869">
    <property type="protein sequence ID" value="AEI44225.1"/>
    <property type="molecule type" value="Genomic_DNA"/>
</dbReference>
<gene>
    <name evidence="5" type="ordered locus">KNP414_05701</name>
</gene>
<keyword evidence="2 4" id="KW-0472">Membrane</keyword>
<feature type="transmembrane region" description="Helical" evidence="4">
    <location>
        <begin position="296"/>
        <end position="315"/>
    </location>
</feature>
<evidence type="ECO:0000313" key="6">
    <source>
        <dbReference type="Proteomes" id="UP000006620"/>
    </source>
</evidence>
<evidence type="ECO:0000256" key="1">
    <source>
        <dbReference type="ARBA" id="ARBA00005278"/>
    </source>
</evidence>
<sequence length="510" mass="55412">MSASLAAEAAEIPLSSKLEANLDGLRQALGASDDFTLRRLDNGCALVYIDGLVDSDTVSRDLVAPLLTLAEEERQSLASSGKLITELRSRLLAAGELRAAASLTTVIDAVLNGSTVVLAEGLEEALTAGTPGWERRAVEEPKTQTVVRGPKESFTETLRTNTSLLRRKIRSPKLRLHTLRIGRVTQTQVALAYIEGVADEGVVRELRRRLEDIDTDSILESCYIEEFIEDSPYSPLPTLANTERPDAVAAGLLEGQAAVFVDGTPFVLLGPVTFFNFLQSSEDYYQRYDIATFIRLIRYVSFVVSMLLPAMYIAITTFHQEMLPTTLLISLAAQREGVPFPAFVEAMIMEVTFEVLREAGIRMPRVVGPAISIVGALVLGQAAVQAGLVSAAMVIVVSFTAISNFVIPALNVTVAARLVRFLLMILAATLGLFGIVAGFMALLIHMASIRSLGVPYLSPLAPLNLSSLKDAIVRMPWWTLKTRPQGLAHRNRKRQKDGMRPAPPKGEQGS</sequence>
<keyword evidence="4" id="KW-0812">Transmembrane</keyword>
<accession>F8FMQ4</accession>
<reference evidence="6" key="1">
    <citation type="submission" date="2011-06" db="EMBL/GenBank/DDBJ databases">
        <title>Complete genome sequence of Paenibacillus mucilaginosus KNP414.</title>
        <authorList>
            <person name="Wang J."/>
            <person name="Hu S."/>
            <person name="Hu X."/>
            <person name="Zhang B."/>
            <person name="Dong D."/>
            <person name="Zhang S."/>
            <person name="Zhao K."/>
            <person name="Wu D."/>
        </authorList>
    </citation>
    <scope>NUCLEOTIDE SEQUENCE [LARGE SCALE GENOMIC DNA]</scope>
    <source>
        <strain evidence="6">KNP414</strain>
    </source>
</reference>
<evidence type="ECO:0000256" key="3">
    <source>
        <dbReference type="SAM" id="MobiDB-lite"/>
    </source>
</evidence>
<feature type="transmembrane region" description="Helical" evidence="4">
    <location>
        <begin position="421"/>
        <end position="444"/>
    </location>
</feature>
<dbReference type="InterPro" id="IPR050768">
    <property type="entry name" value="UPF0353/GerABKA_families"/>
</dbReference>
<dbReference type="RefSeq" id="WP_013919378.1">
    <property type="nucleotide sequence ID" value="NC_015690.1"/>
</dbReference>
<dbReference type="AlphaFoldDB" id="F8FMQ4"/>
<feature type="transmembrane region" description="Helical" evidence="4">
    <location>
        <begin position="390"/>
        <end position="414"/>
    </location>
</feature>
<dbReference type="Proteomes" id="UP000006620">
    <property type="component" value="Chromosome"/>
</dbReference>
<name>F8FMQ4_PAEMK</name>
<proteinExistence type="inferred from homology"/>
<evidence type="ECO:0000313" key="5">
    <source>
        <dbReference type="EMBL" id="AEI44225.1"/>
    </source>
</evidence>
<comment type="similarity">
    <text evidence="1">Belongs to the GerABKA family.</text>
</comment>
<evidence type="ECO:0000256" key="4">
    <source>
        <dbReference type="SAM" id="Phobius"/>
    </source>
</evidence>
<feature type="region of interest" description="Disordered" evidence="3">
    <location>
        <begin position="486"/>
        <end position="510"/>
    </location>
</feature>
<dbReference type="PANTHER" id="PTHR22550:SF5">
    <property type="entry name" value="LEUCINE ZIPPER PROTEIN 4"/>
    <property type="match status" value="1"/>
</dbReference>
<dbReference type="PANTHER" id="PTHR22550">
    <property type="entry name" value="SPORE GERMINATION PROTEIN"/>
    <property type="match status" value="1"/>
</dbReference>
<reference evidence="5 6" key="2">
    <citation type="journal article" date="2013" name="Genome Announc.">
        <title>Genome Sequence of Growth-Improving Paenibacillus mucilaginosus Strain KNP414.</title>
        <authorList>
            <person name="Lu J.J."/>
            <person name="Wang J.F."/>
            <person name="Hu X.F."/>
        </authorList>
    </citation>
    <scope>NUCLEOTIDE SEQUENCE [LARGE SCALE GENOMIC DNA]</scope>
    <source>
        <strain evidence="5 6">KNP414</strain>
    </source>
</reference>
<organism evidence="5 6">
    <name type="scientific">Paenibacillus mucilaginosus (strain KNP414)</name>
    <dbReference type="NCBI Taxonomy" id="1036673"/>
    <lineage>
        <taxon>Bacteria</taxon>
        <taxon>Bacillati</taxon>
        <taxon>Bacillota</taxon>
        <taxon>Bacilli</taxon>
        <taxon>Bacillales</taxon>
        <taxon>Paenibacillaceae</taxon>
        <taxon>Paenibacillus</taxon>
    </lineage>
</organism>
<dbReference type="HOGENOM" id="CLU_021639_4_1_9"/>
<dbReference type="GO" id="GO:0009847">
    <property type="term" value="P:spore germination"/>
    <property type="evidence" value="ECO:0007669"/>
    <property type="project" value="InterPro"/>
</dbReference>
<dbReference type="InterPro" id="IPR004995">
    <property type="entry name" value="Spore_Ger"/>
</dbReference>
<dbReference type="PIRSF" id="PIRSF005690">
    <property type="entry name" value="GerBA"/>
    <property type="match status" value="1"/>
</dbReference>
<dbReference type="GO" id="GO:0016020">
    <property type="term" value="C:membrane"/>
    <property type="evidence" value="ECO:0007669"/>
    <property type="project" value="InterPro"/>
</dbReference>
<dbReference type="Pfam" id="PF03323">
    <property type="entry name" value="GerA"/>
    <property type="match status" value="1"/>
</dbReference>
<evidence type="ECO:0000256" key="2">
    <source>
        <dbReference type="ARBA" id="ARBA00023136"/>
    </source>
</evidence>